<dbReference type="InterPro" id="IPR018499">
    <property type="entry name" value="Tetraspanin/Peripherin"/>
</dbReference>
<protein>
    <submittedName>
        <fullName evidence="6">Tetraspanin-6</fullName>
    </submittedName>
</protein>
<dbReference type="Gene3D" id="1.10.1450.10">
    <property type="entry name" value="Tetraspanin"/>
    <property type="match status" value="1"/>
</dbReference>
<evidence type="ECO:0000256" key="4">
    <source>
        <dbReference type="ARBA" id="ARBA00023136"/>
    </source>
</evidence>
<dbReference type="InterPro" id="IPR008952">
    <property type="entry name" value="Tetraspanin_EC2_sf"/>
</dbReference>
<dbReference type="OrthoDB" id="9993879at2759"/>
<reference evidence="7" key="1">
    <citation type="journal article" date="2017" name="bioRxiv">
        <title>Comparative analysis of the genomes of Stylophora pistillata and Acropora digitifera provides evidence for extensive differences between species of corals.</title>
        <authorList>
            <person name="Voolstra C.R."/>
            <person name="Li Y."/>
            <person name="Liew Y.J."/>
            <person name="Baumgarten S."/>
            <person name="Zoccola D."/>
            <person name="Flot J.-F."/>
            <person name="Tambutte S."/>
            <person name="Allemand D."/>
            <person name="Aranda M."/>
        </authorList>
    </citation>
    <scope>NUCLEOTIDE SEQUENCE [LARGE SCALE GENOMIC DNA]</scope>
</reference>
<evidence type="ECO:0000256" key="3">
    <source>
        <dbReference type="ARBA" id="ARBA00022989"/>
    </source>
</evidence>
<dbReference type="SUPFAM" id="SSF48652">
    <property type="entry name" value="Tetraspanin"/>
    <property type="match status" value="1"/>
</dbReference>
<keyword evidence="4 5" id="KW-0472">Membrane</keyword>
<sequence>MIMVYHSKSCLVQETTSSIAVMIARNTNLSYVYDTRGIEKVGRPGEKHQRLHMTTMERIGWDATVVASTSTIHTQDQIMALWESPGDERARFYTTKVLPGMGGCMIILGLIMFLTGVIVLALETHHSAVTTVKFEIPFTLYLVAGLLAAQAGIVILWVTTRANGSPPDVKKWSPMFIGILCVAIVFTLSAVILSFTRKLNDIENDMTNTIQEYGLFGKGEETSFIDTLQTKDHCCGVNYYTDWRNTKYGARRVYVVPDSCCKTNEYACGYQFKLDNINRRGCLEVIKRSVRTHLGIVKIMGIIFLLVKVGKVIAIVVIRKKYLSG</sequence>
<name>A0A2B4RTY8_STYPI</name>
<keyword evidence="2 5" id="KW-0812">Transmembrane</keyword>
<dbReference type="AlphaFoldDB" id="A0A2B4RTY8"/>
<evidence type="ECO:0000256" key="1">
    <source>
        <dbReference type="ARBA" id="ARBA00004141"/>
    </source>
</evidence>
<dbReference type="EMBL" id="LSMT01000292">
    <property type="protein sequence ID" value="PFX21071.1"/>
    <property type="molecule type" value="Genomic_DNA"/>
</dbReference>
<comment type="caution">
    <text evidence="6">The sequence shown here is derived from an EMBL/GenBank/DDBJ whole genome shotgun (WGS) entry which is preliminary data.</text>
</comment>
<feature type="transmembrane region" description="Helical" evidence="5">
    <location>
        <begin position="140"/>
        <end position="160"/>
    </location>
</feature>
<feature type="transmembrane region" description="Helical" evidence="5">
    <location>
        <begin position="172"/>
        <end position="196"/>
    </location>
</feature>
<dbReference type="Pfam" id="PF00335">
    <property type="entry name" value="Tetraspanin"/>
    <property type="match status" value="1"/>
</dbReference>
<evidence type="ECO:0000256" key="5">
    <source>
        <dbReference type="SAM" id="Phobius"/>
    </source>
</evidence>
<accession>A0A2B4RTY8</accession>
<organism evidence="6 7">
    <name type="scientific">Stylophora pistillata</name>
    <name type="common">Smooth cauliflower coral</name>
    <dbReference type="NCBI Taxonomy" id="50429"/>
    <lineage>
        <taxon>Eukaryota</taxon>
        <taxon>Metazoa</taxon>
        <taxon>Cnidaria</taxon>
        <taxon>Anthozoa</taxon>
        <taxon>Hexacorallia</taxon>
        <taxon>Scleractinia</taxon>
        <taxon>Astrocoeniina</taxon>
        <taxon>Pocilloporidae</taxon>
        <taxon>Stylophora</taxon>
    </lineage>
</organism>
<dbReference type="PANTHER" id="PTHR19282">
    <property type="entry name" value="TETRASPANIN"/>
    <property type="match status" value="1"/>
</dbReference>
<keyword evidence="7" id="KW-1185">Reference proteome</keyword>
<evidence type="ECO:0000256" key="2">
    <source>
        <dbReference type="ARBA" id="ARBA00022692"/>
    </source>
</evidence>
<feature type="transmembrane region" description="Helical" evidence="5">
    <location>
        <begin position="97"/>
        <end position="120"/>
    </location>
</feature>
<feature type="transmembrane region" description="Helical" evidence="5">
    <location>
        <begin position="296"/>
        <end position="318"/>
    </location>
</feature>
<dbReference type="PANTHER" id="PTHR19282:SF477">
    <property type="entry name" value="TETRASPANIN"/>
    <property type="match status" value="1"/>
</dbReference>
<dbReference type="Proteomes" id="UP000225706">
    <property type="component" value="Unassembled WGS sequence"/>
</dbReference>
<comment type="subcellular location">
    <subcellularLocation>
        <location evidence="1">Membrane</location>
        <topology evidence="1">Multi-pass membrane protein</topology>
    </subcellularLocation>
</comment>
<proteinExistence type="predicted"/>
<gene>
    <name evidence="6" type="primary">TSPAN6</name>
    <name evidence="6" type="ORF">AWC38_SpisGene14440</name>
</gene>
<keyword evidence="3 5" id="KW-1133">Transmembrane helix</keyword>
<evidence type="ECO:0000313" key="6">
    <source>
        <dbReference type="EMBL" id="PFX21071.1"/>
    </source>
</evidence>
<dbReference type="GO" id="GO:0005886">
    <property type="term" value="C:plasma membrane"/>
    <property type="evidence" value="ECO:0007669"/>
    <property type="project" value="TreeGrafter"/>
</dbReference>
<evidence type="ECO:0000313" key="7">
    <source>
        <dbReference type="Proteomes" id="UP000225706"/>
    </source>
</evidence>